<dbReference type="InterPro" id="IPR050531">
    <property type="entry name" value="SdhE_FAD_assembly_factor"/>
</dbReference>
<dbReference type="InterPro" id="IPR036714">
    <property type="entry name" value="SDH_sf"/>
</dbReference>
<dbReference type="Pfam" id="PF03937">
    <property type="entry name" value="Sdh5"/>
    <property type="match status" value="1"/>
</dbReference>
<evidence type="ECO:0000313" key="6">
    <source>
        <dbReference type="EMBL" id="GAA5106438.1"/>
    </source>
</evidence>
<organism evidence="6 7">
    <name type="scientific">Orbus sasakiae</name>
    <dbReference type="NCBI Taxonomy" id="1078475"/>
    <lineage>
        <taxon>Bacteria</taxon>
        <taxon>Pseudomonadati</taxon>
        <taxon>Pseudomonadota</taxon>
        <taxon>Gammaproteobacteria</taxon>
        <taxon>Orbales</taxon>
        <taxon>Orbaceae</taxon>
        <taxon>Orbus</taxon>
    </lineage>
</organism>
<dbReference type="InterPro" id="IPR005631">
    <property type="entry name" value="SDH"/>
</dbReference>
<name>A0ABP9N307_9GAMM</name>
<dbReference type="Proteomes" id="UP001500171">
    <property type="component" value="Unassembled WGS sequence"/>
</dbReference>
<sequence length="84" mass="10131">MQKNRAKVHWSCRRGMKELDLLLQPFFDVHYEQLTAAQKAHFEQLLQLDDLVLFDCFFKRKPLQDCHLQTMVDMIKSHQQHVAY</sequence>
<comment type="caution">
    <text evidence="6">The sequence shown here is derived from an EMBL/GenBank/DDBJ whole genome shotgun (WGS) entry which is preliminary data.</text>
</comment>
<evidence type="ECO:0000256" key="1">
    <source>
        <dbReference type="ARBA" id="ARBA00004496"/>
    </source>
</evidence>
<dbReference type="SUPFAM" id="SSF109910">
    <property type="entry name" value="YgfY-like"/>
    <property type="match status" value="1"/>
</dbReference>
<dbReference type="EMBL" id="BAABHY010000001">
    <property type="protein sequence ID" value="GAA5106438.1"/>
    <property type="molecule type" value="Genomic_DNA"/>
</dbReference>
<dbReference type="Gene3D" id="1.10.150.250">
    <property type="entry name" value="Flavinator of succinate dehydrogenase"/>
    <property type="match status" value="1"/>
</dbReference>
<proteinExistence type="inferred from homology"/>
<reference evidence="7" key="1">
    <citation type="journal article" date="2019" name="Int. J. Syst. Evol. Microbiol.">
        <title>The Global Catalogue of Microorganisms (GCM) 10K type strain sequencing project: providing services to taxonomists for standard genome sequencing and annotation.</title>
        <authorList>
            <consortium name="The Broad Institute Genomics Platform"/>
            <consortium name="The Broad Institute Genome Sequencing Center for Infectious Disease"/>
            <person name="Wu L."/>
            <person name="Ma J."/>
        </authorList>
    </citation>
    <scope>NUCLEOTIDE SEQUENCE [LARGE SCALE GENOMIC DNA]</scope>
    <source>
        <strain evidence="7">JCM 18050</strain>
    </source>
</reference>
<dbReference type="RefSeq" id="WP_345488712.1">
    <property type="nucleotide sequence ID" value="NZ_BAABHY010000001.1"/>
</dbReference>
<evidence type="ECO:0000313" key="7">
    <source>
        <dbReference type="Proteomes" id="UP001500171"/>
    </source>
</evidence>
<evidence type="ECO:0000256" key="3">
    <source>
        <dbReference type="ARBA" id="ARBA00019418"/>
    </source>
</evidence>
<protein>
    <recommendedName>
        <fullName evidence="3">FAD assembly factor SdhE</fullName>
    </recommendedName>
</protein>
<comment type="subcellular location">
    <subcellularLocation>
        <location evidence="1">Cytoplasm</location>
    </subcellularLocation>
</comment>
<keyword evidence="5" id="KW-0143">Chaperone</keyword>
<keyword evidence="4" id="KW-0963">Cytoplasm</keyword>
<keyword evidence="7" id="KW-1185">Reference proteome</keyword>
<evidence type="ECO:0000256" key="2">
    <source>
        <dbReference type="ARBA" id="ARBA00008571"/>
    </source>
</evidence>
<accession>A0ABP9N307</accession>
<comment type="similarity">
    <text evidence="2">Belongs to the SdhE FAD assembly factor family.</text>
</comment>
<dbReference type="PANTHER" id="PTHR39585">
    <property type="entry name" value="FAD ASSEMBLY FACTOR SDHE"/>
    <property type="match status" value="1"/>
</dbReference>
<evidence type="ECO:0000256" key="4">
    <source>
        <dbReference type="ARBA" id="ARBA00022490"/>
    </source>
</evidence>
<dbReference type="PANTHER" id="PTHR39585:SF1">
    <property type="entry name" value="FAD ASSEMBLY FACTOR SDHE"/>
    <property type="match status" value="1"/>
</dbReference>
<evidence type="ECO:0000256" key="5">
    <source>
        <dbReference type="ARBA" id="ARBA00023186"/>
    </source>
</evidence>
<gene>
    <name evidence="6" type="primary">sdhE</name>
    <name evidence="6" type="ORF">GCM10023211_06280</name>
</gene>